<dbReference type="EMBL" id="METP01000021">
    <property type="protein sequence ID" value="OGC06352.1"/>
    <property type="molecule type" value="Genomic_DNA"/>
</dbReference>
<protein>
    <submittedName>
        <fullName evidence="1">Uncharacterized protein</fullName>
    </submittedName>
</protein>
<dbReference type="AlphaFoldDB" id="A0A1F4RDU9"/>
<proteinExistence type="predicted"/>
<dbReference type="Proteomes" id="UP000176938">
    <property type="component" value="Unassembled WGS sequence"/>
</dbReference>
<accession>A0A1F4RDU9</accession>
<name>A0A1F4RDU9_UNCSA</name>
<reference evidence="1 2" key="1">
    <citation type="journal article" date="2016" name="Nat. Commun.">
        <title>Thousands of microbial genomes shed light on interconnected biogeochemical processes in an aquifer system.</title>
        <authorList>
            <person name="Anantharaman K."/>
            <person name="Brown C.T."/>
            <person name="Hug L.A."/>
            <person name="Sharon I."/>
            <person name="Castelle C.J."/>
            <person name="Probst A.J."/>
            <person name="Thomas B.C."/>
            <person name="Singh A."/>
            <person name="Wilkins M.J."/>
            <person name="Karaoz U."/>
            <person name="Brodie E.L."/>
            <person name="Williams K.H."/>
            <person name="Hubbard S.S."/>
            <person name="Banfield J.F."/>
        </authorList>
    </citation>
    <scope>NUCLEOTIDE SEQUENCE [LARGE SCALE GENOMIC DNA]</scope>
</reference>
<evidence type="ECO:0000313" key="2">
    <source>
        <dbReference type="Proteomes" id="UP000176938"/>
    </source>
</evidence>
<evidence type="ECO:0000313" key="1">
    <source>
        <dbReference type="EMBL" id="OGC06352.1"/>
    </source>
</evidence>
<organism evidence="1 2">
    <name type="scientific">candidate division WOR-1 bacterium RIFCSPLOWO2_02_FULL_46_20</name>
    <dbReference type="NCBI Taxonomy" id="1802567"/>
    <lineage>
        <taxon>Bacteria</taxon>
        <taxon>Bacillati</taxon>
        <taxon>Saganbacteria</taxon>
    </lineage>
</organism>
<sequence>MAITAKTSSGGIIRAAEAIKRLPHLIAAGIRVEIRTPGGNLLDNSALIGKIPKQIDALARGVDTLIGIDQLRKGKSVGIAEQAGKRSEMIDDSRLPFKVAIDVLPGFSLVEGREKAAERNEQDGGKRRIPTEPELLELNRLLGDRLEGSDDWIWTETEHEDYPGQFVLRRQDDDGRGCSHPGSNYYYSDVAVRFVEDR</sequence>
<comment type="caution">
    <text evidence="1">The sequence shown here is derived from an EMBL/GenBank/DDBJ whole genome shotgun (WGS) entry which is preliminary data.</text>
</comment>
<gene>
    <name evidence="1" type="ORF">A3H38_05230</name>
</gene>